<dbReference type="RefSeq" id="XP_007915996.1">
    <property type="nucleotide sequence ID" value="XM_007917805.1"/>
</dbReference>
<name>R8BIR6_PHAM7</name>
<dbReference type="GeneID" id="19325793"/>
<sequence>MRISVVTALAVFAGVTTAQVNADAICQTLDTLTANVNGLIGQAQSLSILNAPLALVGQGPLPVVVNGLAQVVNNITTCLTQLQPQEIVGDAATSIVTSFGQFAQAQTTLLNTLASKAALCLNLPFILSPITSLLGGLDGSVNALANNLVQCLDDITGGAITDDMGLLNGVLGDTLNRYS</sequence>
<dbReference type="HOGENOM" id="CLU_092498_2_0_1"/>
<evidence type="ECO:0000313" key="2">
    <source>
        <dbReference type="EMBL" id="EON99218.1"/>
    </source>
</evidence>
<dbReference type="Pfam" id="PF17615">
    <property type="entry name" value="C166"/>
    <property type="match status" value="1"/>
</dbReference>
<feature type="signal peptide" evidence="1">
    <location>
        <begin position="1"/>
        <end position="18"/>
    </location>
</feature>
<dbReference type="AlphaFoldDB" id="R8BIR6"/>
<evidence type="ECO:0000256" key="1">
    <source>
        <dbReference type="SAM" id="SignalP"/>
    </source>
</evidence>
<dbReference type="eggNOG" id="ENOG502S0HZ">
    <property type="taxonomic scope" value="Eukaryota"/>
</dbReference>
<accession>R8BIR6</accession>
<gene>
    <name evidence="2" type="ORF">UCRPA7_5258</name>
</gene>
<protein>
    <submittedName>
        <fullName evidence="2">Putative uvi-1 protein</fullName>
    </submittedName>
</protein>
<reference evidence="3" key="1">
    <citation type="journal article" date="2013" name="Genome Announc.">
        <title>Draft genome sequence of the ascomycete Phaeoacremonium aleophilum strain UCR-PA7, a causal agent of the esca disease complex in grapevines.</title>
        <authorList>
            <person name="Blanco-Ulate B."/>
            <person name="Rolshausen P."/>
            <person name="Cantu D."/>
        </authorList>
    </citation>
    <scope>NUCLEOTIDE SEQUENCE [LARGE SCALE GENOMIC DNA]</scope>
    <source>
        <strain evidence="3">UCR-PA7</strain>
    </source>
</reference>
<dbReference type="Proteomes" id="UP000014074">
    <property type="component" value="Unassembled WGS sequence"/>
</dbReference>
<dbReference type="EMBL" id="KB933176">
    <property type="protein sequence ID" value="EON99218.1"/>
    <property type="molecule type" value="Genomic_DNA"/>
</dbReference>
<keyword evidence="3" id="KW-1185">Reference proteome</keyword>
<proteinExistence type="predicted"/>
<dbReference type="KEGG" id="tmn:UCRPA7_5258"/>
<feature type="chain" id="PRO_5004462794" evidence="1">
    <location>
        <begin position="19"/>
        <end position="179"/>
    </location>
</feature>
<evidence type="ECO:0000313" key="3">
    <source>
        <dbReference type="Proteomes" id="UP000014074"/>
    </source>
</evidence>
<organism evidence="2 3">
    <name type="scientific">Phaeoacremonium minimum (strain UCR-PA7)</name>
    <name type="common">Esca disease fungus</name>
    <name type="synonym">Togninia minima</name>
    <dbReference type="NCBI Taxonomy" id="1286976"/>
    <lineage>
        <taxon>Eukaryota</taxon>
        <taxon>Fungi</taxon>
        <taxon>Dikarya</taxon>
        <taxon>Ascomycota</taxon>
        <taxon>Pezizomycotina</taxon>
        <taxon>Sordariomycetes</taxon>
        <taxon>Sordariomycetidae</taxon>
        <taxon>Togniniales</taxon>
        <taxon>Togniniaceae</taxon>
        <taxon>Phaeoacremonium</taxon>
    </lineage>
</organism>
<keyword evidence="1" id="KW-0732">Signal</keyword>
<dbReference type="OrthoDB" id="5089392at2759"/>